<reference evidence="13" key="1">
    <citation type="submission" date="2025-08" db="UniProtKB">
        <authorList>
            <consortium name="Ensembl"/>
        </authorList>
    </citation>
    <scope>IDENTIFICATION</scope>
</reference>
<evidence type="ECO:0000256" key="2">
    <source>
        <dbReference type="ARBA" id="ARBA00010993"/>
    </source>
</evidence>
<accession>A0A2K6U8M9</accession>
<keyword evidence="3" id="KW-0813">Transport</keyword>
<reference evidence="13" key="2">
    <citation type="submission" date="2025-09" db="UniProtKB">
        <authorList>
            <consortium name="Ensembl"/>
        </authorList>
    </citation>
    <scope>IDENTIFICATION</scope>
</reference>
<evidence type="ECO:0000313" key="14">
    <source>
        <dbReference type="Proteomes" id="UP000233220"/>
    </source>
</evidence>
<dbReference type="InterPro" id="IPR016152">
    <property type="entry name" value="PTrfase/Anion_transptr"/>
</dbReference>
<gene>
    <name evidence="13" type="primary">SLC4A1</name>
</gene>
<dbReference type="PANTHER" id="PTHR11453">
    <property type="entry name" value="ANION EXCHANGE PROTEIN"/>
    <property type="match status" value="1"/>
</dbReference>
<proteinExistence type="inferred from homology"/>
<keyword evidence="4" id="KW-1003">Cell membrane</keyword>
<protein>
    <submittedName>
        <fullName evidence="13">Solute carrier family 4 member 1 (Diego blood group)</fullName>
    </submittedName>
</protein>
<evidence type="ECO:0000256" key="5">
    <source>
        <dbReference type="ARBA" id="ARBA00022692"/>
    </source>
</evidence>
<dbReference type="InterPro" id="IPR013769">
    <property type="entry name" value="Band3_cytoplasmic_dom"/>
</dbReference>
<evidence type="ECO:0000256" key="3">
    <source>
        <dbReference type="ARBA" id="ARBA00022448"/>
    </source>
</evidence>
<organism evidence="13 14">
    <name type="scientific">Saimiri boliviensis boliviensis</name>
    <name type="common">Bolivian squirrel monkey</name>
    <dbReference type="NCBI Taxonomy" id="39432"/>
    <lineage>
        <taxon>Eukaryota</taxon>
        <taxon>Metazoa</taxon>
        <taxon>Chordata</taxon>
        <taxon>Craniata</taxon>
        <taxon>Vertebrata</taxon>
        <taxon>Euteleostomi</taxon>
        <taxon>Mammalia</taxon>
        <taxon>Eutheria</taxon>
        <taxon>Euarchontoglires</taxon>
        <taxon>Primates</taxon>
        <taxon>Haplorrhini</taxon>
        <taxon>Platyrrhini</taxon>
        <taxon>Cebidae</taxon>
        <taxon>Saimiriinae</taxon>
        <taxon>Saimiri</taxon>
    </lineage>
</organism>
<feature type="domain" description="Bicarbonate transporter-like transmembrane" evidence="11">
    <location>
        <begin position="262"/>
        <end position="524"/>
    </location>
</feature>
<dbReference type="GO" id="GO:0016323">
    <property type="term" value="C:basolateral plasma membrane"/>
    <property type="evidence" value="ECO:0007669"/>
    <property type="project" value="TreeGrafter"/>
</dbReference>
<feature type="transmembrane region" description="Helical" evidence="10">
    <location>
        <begin position="492"/>
        <end position="513"/>
    </location>
</feature>
<dbReference type="GO" id="GO:0015106">
    <property type="term" value="F:bicarbonate transmembrane transporter activity"/>
    <property type="evidence" value="ECO:0007669"/>
    <property type="project" value="TreeGrafter"/>
</dbReference>
<feature type="region of interest" description="Disordered" evidence="9">
    <location>
        <begin position="1"/>
        <end position="54"/>
    </location>
</feature>
<feature type="transmembrane region" description="Helical" evidence="10">
    <location>
        <begin position="422"/>
        <end position="446"/>
    </location>
</feature>
<dbReference type="Gene3D" id="3.40.930.10">
    <property type="entry name" value="Mannitol-specific EII, Chain A"/>
    <property type="match status" value="1"/>
</dbReference>
<dbReference type="InterPro" id="IPR011531">
    <property type="entry name" value="HCO3_transpt-like_TM_dom"/>
</dbReference>
<keyword evidence="5 10" id="KW-0812">Transmembrane</keyword>
<comment type="subcellular location">
    <subcellularLocation>
        <location evidence="1">Cell membrane</location>
        <topology evidence="1">Multi-pass membrane protein</topology>
    </subcellularLocation>
</comment>
<keyword evidence="6 10" id="KW-1133">Transmembrane helix</keyword>
<evidence type="ECO:0000256" key="4">
    <source>
        <dbReference type="ARBA" id="ARBA00022475"/>
    </source>
</evidence>
<comment type="similarity">
    <text evidence="2">Belongs to the anion exchanger (TC 2.A.31) family.</text>
</comment>
<keyword evidence="14" id="KW-1185">Reference proteome</keyword>
<feature type="transmembrane region" description="Helical" evidence="10">
    <location>
        <begin position="294"/>
        <end position="315"/>
    </location>
</feature>
<dbReference type="PANTHER" id="PTHR11453:SF12">
    <property type="entry name" value="BAND 3 ANION TRANSPORT PROTEIN"/>
    <property type="match status" value="1"/>
</dbReference>
<evidence type="ECO:0000256" key="1">
    <source>
        <dbReference type="ARBA" id="ARBA00004651"/>
    </source>
</evidence>
<dbReference type="GO" id="GO:0008509">
    <property type="term" value="F:monoatomic anion transmembrane transporter activity"/>
    <property type="evidence" value="ECO:0007669"/>
    <property type="project" value="InterPro"/>
</dbReference>
<dbReference type="Ensembl" id="ENSSBOT00000045104.1">
    <property type="protein sequence ID" value="ENSSBOP00000028225.1"/>
    <property type="gene ID" value="ENSSBOG00000030510.1"/>
</dbReference>
<dbReference type="Proteomes" id="UP000233220">
    <property type="component" value="Unplaced"/>
</dbReference>
<feature type="transmembrane region" description="Helical" evidence="10">
    <location>
        <begin position="466"/>
        <end position="485"/>
    </location>
</feature>
<sequence length="546" mass="60843">MNELQDDYEDVMEENLEQEEYEDPGVLEPQVEEPATHDTEATATDYHTTSPRPGTHEVYVELQELVMDERNQELRWMEAVRWVRLEENLGENGAWGRPHLSHLTFWSLLELHRVFTKGTVLLDLQETSLAGVANQLLDRFIYEEQIRPQDRETLLRALLLIHSHAGELEVLGGVKPAVLTRSGDPSQPLLPQHPSLETQLFCEQGDGDAEGRAPSGILEKIPPDSEATLVLVGRAAFLERPVLGFVRLQEAAELEAVELPDTYTQKLSVPDGLQVSNSSARGWVIHPLGLRSHFPIWMMFASALPALLVFILIFLESQITTLIVSKPERKMVKGSGFHLDLLLVVGMGGVAALFGMPWLSATTVRSVTHANALTVMGKASTPGAAAQIQEVKEQRISGLLVSVLVGLSILMEPILSRIPLAVLFGIFLYMGVTSLSGIQLFDRILLLLKPPKYHPDVPYVKRVKTWRMHLFTGIQLICLVVLWVVKSTPASLALPFVLILTVPLRRVLLPLIFRNLELQCLDADDAKAAFDEEDGQDEYDEVPMPV</sequence>
<dbReference type="Pfam" id="PF00955">
    <property type="entry name" value="HCO3_cotransp"/>
    <property type="match status" value="1"/>
</dbReference>
<dbReference type="Pfam" id="PF07565">
    <property type="entry name" value="Band_3_cyto"/>
    <property type="match status" value="1"/>
</dbReference>
<keyword evidence="7" id="KW-0406">Ion transport</keyword>
<dbReference type="GeneTree" id="ENSGT00940000157423"/>
<evidence type="ECO:0000256" key="7">
    <source>
        <dbReference type="ARBA" id="ARBA00023065"/>
    </source>
</evidence>
<evidence type="ECO:0000256" key="9">
    <source>
        <dbReference type="SAM" id="MobiDB-lite"/>
    </source>
</evidence>
<name>A0A2K6U8M9_SAIBB</name>
<evidence type="ECO:0000259" key="11">
    <source>
        <dbReference type="Pfam" id="PF00955"/>
    </source>
</evidence>
<dbReference type="GO" id="GO:0051453">
    <property type="term" value="P:regulation of intracellular pH"/>
    <property type="evidence" value="ECO:0007669"/>
    <property type="project" value="TreeGrafter"/>
</dbReference>
<dbReference type="PRINTS" id="PR01231">
    <property type="entry name" value="HCO3TRNSPORT"/>
</dbReference>
<evidence type="ECO:0000256" key="10">
    <source>
        <dbReference type="SAM" id="Phobius"/>
    </source>
</evidence>
<feature type="transmembrane region" description="Helical" evidence="10">
    <location>
        <begin position="336"/>
        <end position="359"/>
    </location>
</feature>
<dbReference type="GO" id="GO:0005452">
    <property type="term" value="F:solute:inorganic anion antiporter activity"/>
    <property type="evidence" value="ECO:0007669"/>
    <property type="project" value="InterPro"/>
</dbReference>
<evidence type="ECO:0000259" key="12">
    <source>
        <dbReference type="Pfam" id="PF07565"/>
    </source>
</evidence>
<evidence type="ECO:0000313" key="13">
    <source>
        <dbReference type="Ensembl" id="ENSSBOP00000028225.1"/>
    </source>
</evidence>
<dbReference type="AlphaFoldDB" id="A0A2K6U8M9"/>
<dbReference type="SUPFAM" id="SSF55804">
    <property type="entry name" value="Phoshotransferase/anion transport protein"/>
    <property type="match status" value="1"/>
</dbReference>
<dbReference type="InterPro" id="IPR003020">
    <property type="entry name" value="HCO3_transpt_euk"/>
</dbReference>
<feature type="compositionally biased region" description="Polar residues" evidence="9">
    <location>
        <begin position="41"/>
        <end position="52"/>
    </location>
</feature>
<evidence type="ECO:0000256" key="6">
    <source>
        <dbReference type="ARBA" id="ARBA00022989"/>
    </source>
</evidence>
<feature type="domain" description="Band 3 cytoplasmic" evidence="12">
    <location>
        <begin position="56"/>
        <end position="260"/>
    </location>
</feature>
<keyword evidence="8 10" id="KW-0472">Membrane</keyword>
<feature type="compositionally biased region" description="Acidic residues" evidence="9">
    <location>
        <begin position="1"/>
        <end position="25"/>
    </location>
</feature>
<evidence type="ECO:0000256" key="8">
    <source>
        <dbReference type="ARBA" id="ARBA00023136"/>
    </source>
</evidence>